<organism evidence="1 2">
    <name type="scientific">Vitis vinifera</name>
    <name type="common">Grape</name>
    <dbReference type="NCBI Taxonomy" id="29760"/>
    <lineage>
        <taxon>Eukaryota</taxon>
        <taxon>Viridiplantae</taxon>
        <taxon>Streptophyta</taxon>
        <taxon>Embryophyta</taxon>
        <taxon>Tracheophyta</taxon>
        <taxon>Spermatophyta</taxon>
        <taxon>Magnoliopsida</taxon>
        <taxon>eudicotyledons</taxon>
        <taxon>Gunneridae</taxon>
        <taxon>Pentapetalae</taxon>
        <taxon>rosids</taxon>
        <taxon>Vitales</taxon>
        <taxon>Vitaceae</taxon>
        <taxon>Viteae</taxon>
        <taxon>Vitis</taxon>
    </lineage>
</organism>
<proteinExistence type="predicted"/>
<reference evidence="2" key="1">
    <citation type="journal article" date="2007" name="Nature">
        <title>The grapevine genome sequence suggests ancestral hexaploidization in major angiosperm phyla.</title>
        <authorList>
            <consortium name="The French-Italian Public Consortium for Grapevine Genome Characterization."/>
            <person name="Jaillon O."/>
            <person name="Aury J.-M."/>
            <person name="Noel B."/>
            <person name="Policriti A."/>
            <person name="Clepet C."/>
            <person name="Casagrande A."/>
            <person name="Choisne N."/>
            <person name="Aubourg S."/>
            <person name="Vitulo N."/>
            <person name="Jubin C."/>
            <person name="Vezzi A."/>
            <person name="Legeai F."/>
            <person name="Hugueney P."/>
            <person name="Dasilva C."/>
            <person name="Horner D."/>
            <person name="Mica E."/>
            <person name="Jublot D."/>
            <person name="Poulain J."/>
            <person name="Bruyere C."/>
            <person name="Billault A."/>
            <person name="Segurens B."/>
            <person name="Gouyvenoux M."/>
            <person name="Ugarte E."/>
            <person name="Cattonaro F."/>
            <person name="Anthouard V."/>
            <person name="Vico V."/>
            <person name="Del Fabbro C."/>
            <person name="Alaux M."/>
            <person name="Di Gaspero G."/>
            <person name="Dumas V."/>
            <person name="Felice N."/>
            <person name="Paillard S."/>
            <person name="Juman I."/>
            <person name="Moroldo M."/>
            <person name="Scalabrin S."/>
            <person name="Canaguier A."/>
            <person name="Le Clainche I."/>
            <person name="Malacrida G."/>
            <person name="Durand E."/>
            <person name="Pesole G."/>
            <person name="Laucou V."/>
            <person name="Chatelet P."/>
            <person name="Merdinoglu D."/>
            <person name="Delledonne M."/>
            <person name="Pezzotti M."/>
            <person name="Lecharny A."/>
            <person name="Scarpelli C."/>
            <person name="Artiguenave F."/>
            <person name="Pe M.E."/>
            <person name="Valle G."/>
            <person name="Morgante M."/>
            <person name="Caboche M."/>
            <person name="Adam-Blondon A.-F."/>
            <person name="Weissenbach J."/>
            <person name="Quetier F."/>
            <person name="Wincker P."/>
        </authorList>
    </citation>
    <scope>NUCLEOTIDE SEQUENCE [LARGE SCALE GENOMIC DNA]</scope>
    <source>
        <strain evidence="2">cv. Pinot noir / PN40024</strain>
    </source>
</reference>
<keyword evidence="2" id="KW-1185">Reference proteome</keyword>
<dbReference type="EMBL" id="FN594958">
    <property type="protein sequence ID" value="CBI17256.3"/>
    <property type="molecule type" value="Genomic_DNA"/>
</dbReference>
<dbReference type="HOGENOM" id="CLU_2927324_0_0_1"/>
<evidence type="ECO:0000313" key="2">
    <source>
        <dbReference type="Proteomes" id="UP000009183"/>
    </source>
</evidence>
<dbReference type="PaxDb" id="29760-VIT_05s0029g00800.t01"/>
<dbReference type="AlphaFoldDB" id="D7SNM7"/>
<gene>
    <name evidence="1" type="ordered locus">VIT_05s0029g00800</name>
</gene>
<dbReference type="InParanoid" id="D7SNM7"/>
<accession>D7SNM7</accession>
<dbReference type="Proteomes" id="UP000009183">
    <property type="component" value="Chromosome 5"/>
</dbReference>
<protein>
    <submittedName>
        <fullName evidence="1">Uncharacterized protein</fullName>
    </submittedName>
</protein>
<sequence length="61" mass="6639">MNTAWKNTLVLTGAGPDSIRMYPPPKVIAKCSHNLLNPLCKLARGCLNQDLAFGQSITELL</sequence>
<name>D7SNM7_VITVI</name>
<evidence type="ECO:0000313" key="1">
    <source>
        <dbReference type="EMBL" id="CBI17256.3"/>
    </source>
</evidence>